<accession>A0ABQ6EZL2</accession>
<proteinExistence type="predicted"/>
<dbReference type="Pfam" id="PF13327">
    <property type="entry name" value="T3SS_LEE_assoc"/>
    <property type="match status" value="1"/>
</dbReference>
<gene>
    <name evidence="1" type="ORF">GCM10007938_24390</name>
</gene>
<dbReference type="RefSeq" id="WP_284192541.1">
    <property type="nucleotide sequence ID" value="NZ_BSPW01000051.1"/>
</dbReference>
<organism evidence="1 2">
    <name type="scientific">Vibrio zhanjiangensis</name>
    <dbReference type="NCBI Taxonomy" id="1046128"/>
    <lineage>
        <taxon>Bacteria</taxon>
        <taxon>Pseudomonadati</taxon>
        <taxon>Pseudomonadota</taxon>
        <taxon>Gammaproteobacteria</taxon>
        <taxon>Vibrionales</taxon>
        <taxon>Vibrionaceae</taxon>
        <taxon>Vibrio</taxon>
    </lineage>
</organism>
<protein>
    <recommendedName>
        <fullName evidence="3">Type III secretion protein</fullName>
    </recommendedName>
</protein>
<evidence type="ECO:0000313" key="1">
    <source>
        <dbReference type="EMBL" id="GLT18658.1"/>
    </source>
</evidence>
<evidence type="ECO:0008006" key="3">
    <source>
        <dbReference type="Google" id="ProtNLM"/>
    </source>
</evidence>
<keyword evidence="2" id="KW-1185">Reference proteome</keyword>
<reference evidence="2" key="1">
    <citation type="journal article" date="2019" name="Int. J. Syst. Evol. Microbiol.">
        <title>The Global Catalogue of Microorganisms (GCM) 10K type strain sequencing project: providing services to taxonomists for standard genome sequencing and annotation.</title>
        <authorList>
            <consortium name="The Broad Institute Genomics Platform"/>
            <consortium name="The Broad Institute Genome Sequencing Center for Infectious Disease"/>
            <person name="Wu L."/>
            <person name="Ma J."/>
        </authorList>
    </citation>
    <scope>NUCLEOTIDE SEQUENCE [LARGE SCALE GENOMIC DNA]</scope>
    <source>
        <strain evidence="2">NBRC 108723</strain>
    </source>
</reference>
<dbReference type="EMBL" id="BSPW01000051">
    <property type="protein sequence ID" value="GLT18658.1"/>
    <property type="molecule type" value="Genomic_DNA"/>
</dbReference>
<dbReference type="InterPro" id="IPR025292">
    <property type="entry name" value="T3SS_LEE_assoc"/>
</dbReference>
<evidence type="ECO:0000313" key="2">
    <source>
        <dbReference type="Proteomes" id="UP001157138"/>
    </source>
</evidence>
<comment type="caution">
    <text evidence="1">The sequence shown here is derived from an EMBL/GenBank/DDBJ whole genome shotgun (WGS) entry which is preliminary data.</text>
</comment>
<dbReference type="Proteomes" id="UP001157138">
    <property type="component" value="Unassembled WGS sequence"/>
</dbReference>
<sequence>MSSDVIQINRTLRNVSSRLHFQWWEKLELDAWKELATRNDLVSQRLNNAILSRINCENVWLTEDIEVIKKWLSVVKKLSVLLPSSGLIVQGCPDYIWTNEYREIILHRFTQSQVEQLIALWPHGTEPPMWTPENMIKNAEYYSASALYHYWSKHPFWAMLSLSLPIMETPIELSQVEVETTIGWMFRLERFL</sequence>
<name>A0ABQ6EZL2_9VIBR</name>